<keyword evidence="5 8" id="KW-0949">S-adenosyl-L-methionine</keyword>
<dbReference type="PIRSF" id="PIRSF000398">
    <property type="entry name" value="M_m6A_EcoRV"/>
    <property type="match status" value="1"/>
</dbReference>
<evidence type="ECO:0000256" key="4">
    <source>
        <dbReference type="ARBA" id="ARBA00022679"/>
    </source>
</evidence>
<dbReference type="GO" id="GO:0009007">
    <property type="term" value="F:site-specific DNA-methyltransferase (adenine-specific) activity"/>
    <property type="evidence" value="ECO:0007669"/>
    <property type="project" value="UniProtKB-UniRule"/>
</dbReference>
<feature type="binding site" evidence="7">
    <location>
        <position position="89"/>
    </location>
    <ligand>
        <name>S-adenosyl-L-methionine</name>
        <dbReference type="ChEBI" id="CHEBI:59789"/>
    </ligand>
</feature>
<evidence type="ECO:0000256" key="8">
    <source>
        <dbReference type="RuleBase" id="RU361257"/>
    </source>
</evidence>
<organism evidence="9">
    <name type="scientific">Candidatus Tisiphia endosymbiont of Sergentomyia squamirostris</name>
    <dbReference type="NCBI Taxonomy" id="3113639"/>
    <lineage>
        <taxon>Bacteria</taxon>
        <taxon>Pseudomonadati</taxon>
        <taxon>Pseudomonadota</taxon>
        <taxon>Alphaproteobacteria</taxon>
        <taxon>Rickettsiales</taxon>
        <taxon>Rickettsiaceae</taxon>
        <taxon>Rickettsieae</taxon>
        <taxon>Candidatus Tisiphia</taxon>
    </lineage>
</organism>
<dbReference type="InterPro" id="IPR029063">
    <property type="entry name" value="SAM-dependent_MTases_sf"/>
</dbReference>
<name>A0AAT9G6K8_9RICK</name>
<dbReference type="GO" id="GO:0043565">
    <property type="term" value="F:sequence-specific DNA binding"/>
    <property type="evidence" value="ECO:0007669"/>
    <property type="project" value="TreeGrafter"/>
</dbReference>
<dbReference type="InterPro" id="IPR012263">
    <property type="entry name" value="M_m6A_EcoRV"/>
</dbReference>
<dbReference type="PROSITE" id="PS00092">
    <property type="entry name" value="N6_MTASE"/>
    <property type="match status" value="1"/>
</dbReference>
<evidence type="ECO:0000256" key="7">
    <source>
        <dbReference type="PIRSR" id="PIRSR000398-1"/>
    </source>
</evidence>
<comment type="similarity">
    <text evidence="1 8">Belongs to the N(4)/N(6)-methyltransferase family.</text>
</comment>
<dbReference type="GO" id="GO:0006298">
    <property type="term" value="P:mismatch repair"/>
    <property type="evidence" value="ECO:0007669"/>
    <property type="project" value="TreeGrafter"/>
</dbReference>
<dbReference type="Gene3D" id="3.40.50.150">
    <property type="entry name" value="Vaccinia Virus protein VP39"/>
    <property type="match status" value="1"/>
</dbReference>
<keyword evidence="4 8" id="KW-0808">Transferase</keyword>
<evidence type="ECO:0000256" key="6">
    <source>
        <dbReference type="ARBA" id="ARBA00047942"/>
    </source>
</evidence>
<evidence type="ECO:0000256" key="5">
    <source>
        <dbReference type="ARBA" id="ARBA00022691"/>
    </source>
</evidence>
<protein>
    <recommendedName>
        <fullName evidence="2 8">Site-specific DNA-methyltransferase (adenine-specific)</fullName>
        <ecNumber evidence="2 8">2.1.1.72</ecNumber>
    </recommendedName>
</protein>
<dbReference type="EC" id="2.1.1.72" evidence="2 8"/>
<keyword evidence="3 8" id="KW-0489">Methyltransferase</keyword>
<dbReference type="GO" id="GO:0009307">
    <property type="term" value="P:DNA restriction-modification system"/>
    <property type="evidence" value="ECO:0007669"/>
    <property type="project" value="InterPro"/>
</dbReference>
<dbReference type="NCBIfam" id="TIGR00571">
    <property type="entry name" value="dam"/>
    <property type="match status" value="1"/>
</dbReference>
<feature type="binding site" evidence="7">
    <location>
        <position position="44"/>
    </location>
    <ligand>
        <name>S-adenosyl-L-methionine</name>
        <dbReference type="ChEBI" id="CHEBI:59789"/>
    </ligand>
</feature>
<sequence>MQIESVNNLRISFNESLSRIGKNVLKNDDIIIENDDKAKPFVKWVGGKRSLIKELSSRTPQTYKSYYEPFIGGGALLFALAPSGAIISDVNLDLVITYAVIKNKPQELIKLLAKHKVNHCEEYYYKIRKQFINDNDIEVAGRFIYLNKTCYNGLYRVNNKGEFNVPMGKYKNPAIVDETNILACSKLLQNVDIKYQDFSKISPNTGDFVYIDPPYHPINNTSFTKYTKLDFTETDQIKLYQKCKELNDKGIYFMLSNSNI</sequence>
<dbReference type="Gene3D" id="1.10.1020.10">
    <property type="entry name" value="Adenine-specific Methyltransferase, Domain 2"/>
    <property type="match status" value="1"/>
</dbReference>
<dbReference type="PANTHER" id="PTHR30481">
    <property type="entry name" value="DNA ADENINE METHYLASE"/>
    <property type="match status" value="1"/>
</dbReference>
<dbReference type="SUPFAM" id="SSF53335">
    <property type="entry name" value="S-adenosyl-L-methionine-dependent methyltransferases"/>
    <property type="match status" value="1"/>
</dbReference>
<dbReference type="Pfam" id="PF02086">
    <property type="entry name" value="MethyltransfD12"/>
    <property type="match status" value="1"/>
</dbReference>
<proteinExistence type="inferred from homology"/>
<dbReference type="PRINTS" id="PR00505">
    <property type="entry name" value="D12N6MTFRASE"/>
</dbReference>
<dbReference type="GO" id="GO:0032259">
    <property type="term" value="P:methylation"/>
    <property type="evidence" value="ECO:0007669"/>
    <property type="project" value="UniProtKB-KW"/>
</dbReference>
<evidence type="ECO:0000313" key="9">
    <source>
        <dbReference type="EMBL" id="BFD45433.1"/>
    </source>
</evidence>
<comment type="catalytic activity">
    <reaction evidence="6 8">
        <text>a 2'-deoxyadenosine in DNA + S-adenosyl-L-methionine = an N(6)-methyl-2'-deoxyadenosine in DNA + S-adenosyl-L-homocysteine + H(+)</text>
        <dbReference type="Rhea" id="RHEA:15197"/>
        <dbReference type="Rhea" id="RHEA-COMP:12418"/>
        <dbReference type="Rhea" id="RHEA-COMP:12419"/>
        <dbReference type="ChEBI" id="CHEBI:15378"/>
        <dbReference type="ChEBI" id="CHEBI:57856"/>
        <dbReference type="ChEBI" id="CHEBI:59789"/>
        <dbReference type="ChEBI" id="CHEBI:90615"/>
        <dbReference type="ChEBI" id="CHEBI:90616"/>
        <dbReference type="EC" id="2.1.1.72"/>
    </reaction>
</comment>
<gene>
    <name evidence="9" type="ORF">DMENIID0002_00790</name>
</gene>
<dbReference type="InterPro" id="IPR002052">
    <property type="entry name" value="DNA_methylase_N6_adenine_CS"/>
</dbReference>
<dbReference type="EMBL" id="AP029170">
    <property type="protein sequence ID" value="BFD45433.1"/>
    <property type="molecule type" value="Genomic_DNA"/>
</dbReference>
<dbReference type="GO" id="GO:1904047">
    <property type="term" value="F:S-adenosyl-L-methionine binding"/>
    <property type="evidence" value="ECO:0007669"/>
    <property type="project" value="TreeGrafter"/>
</dbReference>
<accession>A0AAT9G6K8</accession>
<dbReference type="AlphaFoldDB" id="A0AAT9G6K8"/>
<evidence type="ECO:0000256" key="1">
    <source>
        <dbReference type="ARBA" id="ARBA00006594"/>
    </source>
</evidence>
<evidence type="ECO:0000256" key="2">
    <source>
        <dbReference type="ARBA" id="ARBA00011900"/>
    </source>
</evidence>
<feature type="binding site" evidence="7">
    <location>
        <position position="48"/>
    </location>
    <ligand>
        <name>S-adenosyl-L-methionine</name>
        <dbReference type="ChEBI" id="CHEBI:59789"/>
    </ligand>
</feature>
<evidence type="ECO:0000256" key="3">
    <source>
        <dbReference type="ARBA" id="ARBA00022603"/>
    </source>
</evidence>
<reference evidence="9" key="1">
    <citation type="submission" date="2024-01" db="EMBL/GenBank/DDBJ databases">
        <title>Sequencing the genomes of a sandfly, Sergentomyia squamirostris, and its two endosymbionts.</title>
        <authorList>
            <person name="Itokawa K."/>
            <person name="Sanjoba C."/>
        </authorList>
    </citation>
    <scope>NUCLEOTIDE SEQUENCE</scope>
    <source>
        <strain evidence="9">RiSSQ</strain>
    </source>
</reference>
<dbReference type="InterPro" id="IPR023095">
    <property type="entry name" value="Ade_MeTrfase_dom_2"/>
</dbReference>
<dbReference type="PANTHER" id="PTHR30481:SF3">
    <property type="entry name" value="DNA ADENINE METHYLASE"/>
    <property type="match status" value="1"/>
</dbReference>
<feature type="binding site" evidence="7">
    <location>
        <position position="212"/>
    </location>
    <ligand>
        <name>S-adenosyl-L-methionine</name>
        <dbReference type="ChEBI" id="CHEBI:59789"/>
    </ligand>
</feature>
<dbReference type="InterPro" id="IPR012327">
    <property type="entry name" value="MeTrfase_D12"/>
</dbReference>